<feature type="compositionally biased region" description="Acidic residues" evidence="2">
    <location>
        <begin position="390"/>
        <end position="404"/>
    </location>
</feature>
<accession>T0JWI7</accession>
<reference evidence="4" key="1">
    <citation type="journal article" date="2013" name="Mol. Plant Microbe Interact.">
        <title>Global aspects of pacC regulation of pathogenicity genes in Colletotrichum gloeosporioides as revealed by transcriptome analysis.</title>
        <authorList>
            <person name="Alkan N."/>
            <person name="Meng X."/>
            <person name="Friedlander G."/>
            <person name="Reuveni E."/>
            <person name="Sukno S."/>
            <person name="Sherman A."/>
            <person name="Thon M."/>
            <person name="Fluhr R."/>
            <person name="Prusky D."/>
        </authorList>
    </citation>
    <scope>NUCLEOTIDE SEQUENCE [LARGE SCALE GENOMIC DNA]</scope>
    <source>
        <strain evidence="4">Cg-14</strain>
    </source>
</reference>
<proteinExistence type="inferred from homology"/>
<feature type="region of interest" description="Disordered" evidence="2">
    <location>
        <begin position="91"/>
        <end position="117"/>
    </location>
</feature>
<dbReference type="GO" id="GO:0000387">
    <property type="term" value="P:spliceosomal snRNP assembly"/>
    <property type="evidence" value="ECO:0007669"/>
    <property type="project" value="InterPro"/>
</dbReference>
<feature type="compositionally biased region" description="Acidic residues" evidence="2">
    <location>
        <begin position="324"/>
        <end position="342"/>
    </location>
</feature>
<dbReference type="PANTHER" id="PTHR12794">
    <property type="entry name" value="GEMIN2"/>
    <property type="match status" value="1"/>
</dbReference>
<comment type="caution">
    <text evidence="3">The sequence shown here is derived from an EMBL/GenBank/DDBJ whole genome shotgun (WGS) entry which is preliminary data.</text>
</comment>
<dbReference type="InterPro" id="IPR035426">
    <property type="entry name" value="Gemin2/Brr1"/>
</dbReference>
<protein>
    <recommendedName>
        <fullName evidence="5">V-SNARE</fullName>
    </recommendedName>
</protein>
<dbReference type="GO" id="GO:0032797">
    <property type="term" value="C:SMN complex"/>
    <property type="evidence" value="ECO:0007669"/>
    <property type="project" value="TreeGrafter"/>
</dbReference>
<evidence type="ECO:0008006" key="5">
    <source>
        <dbReference type="Google" id="ProtNLM"/>
    </source>
</evidence>
<dbReference type="HOGENOM" id="CLU_022029_0_0_1"/>
<comment type="similarity">
    <text evidence="1">Belongs to the gemin-2 family.</text>
</comment>
<organism evidence="3 4">
    <name type="scientific">Colletotrichum gloeosporioides (strain Cg-14)</name>
    <name type="common">Anthracnose fungus</name>
    <name type="synonym">Glomerella cingulata</name>
    <dbReference type="NCBI Taxonomy" id="1237896"/>
    <lineage>
        <taxon>Eukaryota</taxon>
        <taxon>Fungi</taxon>
        <taxon>Dikarya</taxon>
        <taxon>Ascomycota</taxon>
        <taxon>Pezizomycotina</taxon>
        <taxon>Sordariomycetes</taxon>
        <taxon>Hypocreomycetidae</taxon>
        <taxon>Glomerellales</taxon>
        <taxon>Glomerellaceae</taxon>
        <taxon>Colletotrichum</taxon>
        <taxon>Colletotrichum gloeosporioides species complex</taxon>
    </lineage>
</organism>
<dbReference type="AlphaFoldDB" id="T0JWI7"/>
<sequence length="485" mass="53829">MASKRSRDTSDADAGRASKRSKKPREHQNAHIDPTWGQKYVFSATESATTVPVDPELDFEDDGDAMAYLKSVRTQANGIPHLLVAPKIPIGPQLPKEFQNNQDGEEEPEEGEDVEEDREIYTSGQGDFRGYYHDGAYTARPANWEEANDTGTHEEGEWEDENGGDGYFDPNEDDPAVLHEAYFASILARFNALRGKLHATPPTSAVAALPKSHGHFVGAFGPKSSTFSVWSQRLRTSDPMPAQVASMDKDGVLRVIRVLLGGKFLRRGYELRERTSRWLWALLARLPERGELNHAEIGAWRTMARLRDALEEEGMDLGVHDAVDESSDDEDVMREMEVEERDGEAPAPDSETKVPAEETQQEVAESQKPIEQGEVDDGEVGDDQKSEPMDVSEDGEVDEGEVAEESAPAETLEEARARLLAQLDTTAADLPAEAAEKAESDDEDMSDQLRARMNMRATLNMILTVAGEFYGQRDLLEFRDPFTGM</sequence>
<evidence type="ECO:0000313" key="3">
    <source>
        <dbReference type="EMBL" id="EQB47347.1"/>
    </source>
</evidence>
<dbReference type="EMBL" id="AMYD01003000">
    <property type="protein sequence ID" value="EQB47347.1"/>
    <property type="molecule type" value="Genomic_DNA"/>
</dbReference>
<dbReference type="GO" id="GO:0005634">
    <property type="term" value="C:nucleus"/>
    <property type="evidence" value="ECO:0007669"/>
    <property type="project" value="TreeGrafter"/>
</dbReference>
<feature type="region of interest" description="Disordered" evidence="2">
    <location>
        <begin position="316"/>
        <end position="411"/>
    </location>
</feature>
<evidence type="ECO:0000313" key="4">
    <source>
        <dbReference type="Proteomes" id="UP000015530"/>
    </source>
</evidence>
<feature type="compositionally biased region" description="Basic and acidic residues" evidence="2">
    <location>
        <begin position="1"/>
        <end position="16"/>
    </location>
</feature>
<dbReference type="OrthoDB" id="428895at2759"/>
<evidence type="ECO:0000256" key="1">
    <source>
        <dbReference type="ARBA" id="ARBA00025758"/>
    </source>
</evidence>
<dbReference type="Gene3D" id="1.20.58.1070">
    <property type="match status" value="1"/>
</dbReference>
<feature type="compositionally biased region" description="Acidic residues" evidence="2">
    <location>
        <begin position="103"/>
        <end position="117"/>
    </location>
</feature>
<evidence type="ECO:0000256" key="2">
    <source>
        <dbReference type="SAM" id="MobiDB-lite"/>
    </source>
</evidence>
<dbReference type="OMA" id="HQNSGID"/>
<feature type="region of interest" description="Disordered" evidence="2">
    <location>
        <begin position="147"/>
        <end position="172"/>
    </location>
</feature>
<feature type="region of interest" description="Disordered" evidence="2">
    <location>
        <begin position="1"/>
        <end position="38"/>
    </location>
</feature>
<dbReference type="Proteomes" id="UP000015530">
    <property type="component" value="Unassembled WGS sequence"/>
</dbReference>
<dbReference type="Pfam" id="PF04938">
    <property type="entry name" value="SIP1"/>
    <property type="match status" value="1"/>
</dbReference>
<gene>
    <name evidence="3" type="ORF">CGLO_13523</name>
</gene>
<dbReference type="PANTHER" id="PTHR12794:SF0">
    <property type="entry name" value="GEM-ASSOCIATED PROTEIN 2"/>
    <property type="match status" value="1"/>
</dbReference>
<name>T0JWI7_COLGC</name>